<feature type="compositionally biased region" description="Basic residues" evidence="6">
    <location>
        <begin position="723"/>
        <end position="738"/>
    </location>
</feature>
<dbReference type="GO" id="GO:0007265">
    <property type="term" value="P:Ras protein signal transduction"/>
    <property type="evidence" value="ECO:0007669"/>
    <property type="project" value="TreeGrafter"/>
</dbReference>
<keyword evidence="3" id="KW-0862">Zinc</keyword>
<dbReference type="InterPro" id="IPR047243">
    <property type="entry name" value="RING-H2_BRAP2"/>
</dbReference>
<dbReference type="PANTHER" id="PTHR24007">
    <property type="entry name" value="BRCA1-ASSOCIATED PROTEIN"/>
    <property type="match status" value="1"/>
</dbReference>
<evidence type="ECO:0000256" key="5">
    <source>
        <dbReference type="SAM" id="Coils"/>
    </source>
</evidence>
<dbReference type="GO" id="GO:0008270">
    <property type="term" value="F:zinc ion binding"/>
    <property type="evidence" value="ECO:0007669"/>
    <property type="project" value="UniProtKB-KW"/>
</dbReference>
<evidence type="ECO:0000313" key="9">
    <source>
        <dbReference type="EMBL" id="RKF80783.1"/>
    </source>
</evidence>
<evidence type="ECO:0000259" key="7">
    <source>
        <dbReference type="PROSITE" id="PS50089"/>
    </source>
</evidence>
<dbReference type="Gene3D" id="3.30.40.10">
    <property type="entry name" value="Zinc/RING finger domain, C3HC4 (zinc finger)"/>
    <property type="match status" value="2"/>
</dbReference>
<feature type="domain" description="UBP-type" evidence="8">
    <location>
        <begin position="411"/>
        <end position="514"/>
    </location>
</feature>
<evidence type="ECO:0000259" key="8">
    <source>
        <dbReference type="PROSITE" id="PS50271"/>
    </source>
</evidence>
<dbReference type="SUPFAM" id="SSF57850">
    <property type="entry name" value="RING/U-box"/>
    <property type="match status" value="2"/>
</dbReference>
<protein>
    <submittedName>
        <fullName evidence="9">RING finger protein ETP1-like protein</fullName>
    </submittedName>
</protein>
<evidence type="ECO:0000256" key="2">
    <source>
        <dbReference type="ARBA" id="ARBA00022771"/>
    </source>
</evidence>
<dbReference type="EMBL" id="MCBR01003312">
    <property type="protein sequence ID" value="RKF80783.1"/>
    <property type="molecule type" value="Genomic_DNA"/>
</dbReference>
<dbReference type="GO" id="GO:0005737">
    <property type="term" value="C:cytoplasm"/>
    <property type="evidence" value="ECO:0007669"/>
    <property type="project" value="TreeGrafter"/>
</dbReference>
<feature type="domain" description="RING-type" evidence="7">
    <location>
        <begin position="375"/>
        <end position="414"/>
    </location>
</feature>
<dbReference type="CDD" id="cd16457">
    <property type="entry name" value="RING-H2_BRAP2"/>
    <property type="match status" value="1"/>
</dbReference>
<evidence type="ECO:0000313" key="10">
    <source>
        <dbReference type="Proteomes" id="UP000285405"/>
    </source>
</evidence>
<sequence>MVHSYNYHLRFELYPFNSTTINQKIKRSEKDLRSEVWIPPPNSDIFSTNHWPIHDSIEPLGIAKGEEVEGVVNFALNSQESKNRQENLLNLERDIRLSNRSLLNRGLIDCGPNKALGRNAILKSDKNIVDCGAFNRSESLLVAEKDWRFGQTVISGFDVKMKNDVEKDDERTKDETQKANWKSLGESSSNSYGDSFISGLTPEGRRTGKVTKARFEPITGKSTHVGWGIVHLYRDDEDSIFYESGTTTHERADESTILCIPAVPNYLTPNYFLAWVGEKTREQISHIRMVMTGQLMRYLVLMKFRDGKAAKIWKETWDGRQFNSIEPETCHVVFIKTISFSKSPLTTTPSSASFPALTHDPFTPTVPSLIELPTCPVCLERMDDTTGLLTILCQHVFHCACLLKWKDSTCPVCRQTNSFYLDLPQERPFGSGEASICNKCDCADDLWICLICGNIGCGRYKKGHAKEHWKETAHCFALEIETQHVWDYAGDTWVHRLIRDKGDNSKLIEMPSGTRSDYDTLSSNQSNEDLIPRNKLEVLSIEYTHLLTSQLESHRLYFEDLIKKSATKTATASSEAISAVIEASKLSEDLRKLEDAHAAIKAELTSQNRELEREKNRAEKSAEMARSFSKNLIEERRVSEGLMQRIEHLNKNITSILKEKEAIMAENSELRDTNRDLIFYLSAGKKVEELEANEDSGLVQGELRSGVISLPDVQQEVKENQKKRSKGKGKGKERHNCT</sequence>
<dbReference type="SMART" id="SM00184">
    <property type="entry name" value="RING"/>
    <property type="match status" value="1"/>
</dbReference>
<name>A0A420J208_9PEZI</name>
<gene>
    <name evidence="9" type="ORF">GcC1_033027</name>
</gene>
<keyword evidence="2 4" id="KW-0863">Zinc-finger</keyword>
<keyword evidence="5" id="KW-0175">Coiled coil</keyword>
<evidence type="ECO:0000256" key="1">
    <source>
        <dbReference type="ARBA" id="ARBA00022723"/>
    </source>
</evidence>
<dbReference type="GO" id="GO:0016567">
    <property type="term" value="P:protein ubiquitination"/>
    <property type="evidence" value="ECO:0007669"/>
    <property type="project" value="TreeGrafter"/>
</dbReference>
<evidence type="ECO:0000256" key="3">
    <source>
        <dbReference type="ARBA" id="ARBA00022833"/>
    </source>
</evidence>
<dbReference type="GO" id="GO:0061630">
    <property type="term" value="F:ubiquitin protein ligase activity"/>
    <property type="evidence" value="ECO:0007669"/>
    <property type="project" value="TreeGrafter"/>
</dbReference>
<feature type="coiled-coil region" evidence="5">
    <location>
        <begin position="583"/>
        <end position="666"/>
    </location>
</feature>
<dbReference type="SMART" id="SM00290">
    <property type="entry name" value="ZnF_UBP"/>
    <property type="match status" value="1"/>
</dbReference>
<organism evidence="9 10">
    <name type="scientific">Golovinomyces cichoracearum</name>
    <dbReference type="NCBI Taxonomy" id="62708"/>
    <lineage>
        <taxon>Eukaryota</taxon>
        <taxon>Fungi</taxon>
        <taxon>Dikarya</taxon>
        <taxon>Ascomycota</taxon>
        <taxon>Pezizomycotina</taxon>
        <taxon>Leotiomycetes</taxon>
        <taxon>Erysiphales</taxon>
        <taxon>Erysiphaceae</taxon>
        <taxon>Golovinomyces</taxon>
    </lineage>
</organism>
<dbReference type="Pfam" id="PF07576">
    <property type="entry name" value="BRAP2"/>
    <property type="match status" value="1"/>
</dbReference>
<keyword evidence="1" id="KW-0479">Metal-binding</keyword>
<evidence type="ECO:0000256" key="6">
    <source>
        <dbReference type="SAM" id="MobiDB-lite"/>
    </source>
</evidence>
<dbReference type="CDD" id="cd12717">
    <property type="entry name" value="RRM_ETP1"/>
    <property type="match status" value="1"/>
</dbReference>
<dbReference type="PANTHER" id="PTHR24007:SF7">
    <property type="entry name" value="BRCA1-ASSOCIATED PROTEIN"/>
    <property type="match status" value="1"/>
</dbReference>
<reference evidence="9 10" key="1">
    <citation type="journal article" date="2018" name="BMC Genomics">
        <title>Comparative genome analyses reveal sequence features reflecting distinct modes of host-adaptation between dicot and monocot powdery mildew.</title>
        <authorList>
            <person name="Wu Y."/>
            <person name="Ma X."/>
            <person name="Pan Z."/>
            <person name="Kale S.D."/>
            <person name="Song Y."/>
            <person name="King H."/>
            <person name="Zhang Q."/>
            <person name="Presley C."/>
            <person name="Deng X."/>
            <person name="Wei C.I."/>
            <person name="Xiao S."/>
        </authorList>
    </citation>
    <scope>NUCLEOTIDE SEQUENCE [LARGE SCALE GENOMIC DNA]</scope>
    <source>
        <strain evidence="9">UCSC1</strain>
    </source>
</reference>
<dbReference type="Pfam" id="PF13639">
    <property type="entry name" value="zf-RING_2"/>
    <property type="match status" value="1"/>
</dbReference>
<evidence type="ECO:0000256" key="4">
    <source>
        <dbReference type="PROSITE-ProRule" id="PRU00502"/>
    </source>
</evidence>
<dbReference type="InterPro" id="IPR013083">
    <property type="entry name" value="Znf_RING/FYVE/PHD"/>
</dbReference>
<dbReference type="PROSITE" id="PS50271">
    <property type="entry name" value="ZF_UBP"/>
    <property type="match status" value="1"/>
</dbReference>
<dbReference type="OrthoDB" id="273556at2759"/>
<dbReference type="InterPro" id="IPR001841">
    <property type="entry name" value="Znf_RING"/>
</dbReference>
<dbReference type="Proteomes" id="UP000285405">
    <property type="component" value="Unassembled WGS sequence"/>
</dbReference>
<dbReference type="PROSITE" id="PS50089">
    <property type="entry name" value="ZF_RING_2"/>
    <property type="match status" value="1"/>
</dbReference>
<dbReference type="Pfam" id="PF02148">
    <property type="entry name" value="zf-UBP"/>
    <property type="match status" value="1"/>
</dbReference>
<comment type="caution">
    <text evidence="9">The sequence shown here is derived from an EMBL/GenBank/DDBJ whole genome shotgun (WGS) entry which is preliminary data.</text>
</comment>
<feature type="region of interest" description="Disordered" evidence="6">
    <location>
        <begin position="165"/>
        <end position="205"/>
    </location>
</feature>
<dbReference type="InterPro" id="IPR034931">
    <property type="entry name" value="ETP1_RRM"/>
</dbReference>
<dbReference type="AlphaFoldDB" id="A0A420J208"/>
<feature type="region of interest" description="Disordered" evidence="6">
    <location>
        <begin position="710"/>
        <end position="738"/>
    </location>
</feature>
<proteinExistence type="predicted"/>
<feature type="compositionally biased region" description="Basic and acidic residues" evidence="6">
    <location>
        <begin position="165"/>
        <end position="177"/>
    </location>
</feature>
<accession>A0A420J208</accession>
<dbReference type="InterPro" id="IPR011422">
    <property type="entry name" value="BRAP2/ETP1_RRM"/>
</dbReference>
<dbReference type="InterPro" id="IPR001607">
    <property type="entry name" value="Znf_UBP"/>
</dbReference>